<gene>
    <name evidence="3" type="ORF">M9978_11460</name>
</gene>
<organism evidence="3 4">
    <name type="scientific">Sphingomonas tagetis</name>
    <dbReference type="NCBI Taxonomy" id="2949092"/>
    <lineage>
        <taxon>Bacteria</taxon>
        <taxon>Pseudomonadati</taxon>
        <taxon>Pseudomonadota</taxon>
        <taxon>Alphaproteobacteria</taxon>
        <taxon>Sphingomonadales</taxon>
        <taxon>Sphingomonadaceae</taxon>
        <taxon>Sphingomonas</taxon>
    </lineage>
</organism>
<name>A0A9X2HR33_9SPHN</name>
<reference evidence="3" key="1">
    <citation type="submission" date="2022-05" db="EMBL/GenBank/DDBJ databases">
        <title>Sphingomonas sp. strain MG17 Genome sequencing and assembly.</title>
        <authorList>
            <person name="Kim I."/>
        </authorList>
    </citation>
    <scope>NUCLEOTIDE SEQUENCE</scope>
    <source>
        <strain evidence="3">MG17</strain>
    </source>
</reference>
<dbReference type="PROSITE" id="PS51257">
    <property type="entry name" value="PROKAR_LIPOPROTEIN"/>
    <property type="match status" value="1"/>
</dbReference>
<dbReference type="PANTHER" id="PTHR43283:SF7">
    <property type="entry name" value="BETA-LACTAMASE-RELATED DOMAIN-CONTAINING PROTEIN"/>
    <property type="match status" value="1"/>
</dbReference>
<dbReference type="InterPro" id="IPR012338">
    <property type="entry name" value="Beta-lactam/transpept-like"/>
</dbReference>
<comment type="caution">
    <text evidence="3">The sequence shown here is derived from an EMBL/GenBank/DDBJ whole genome shotgun (WGS) entry which is preliminary data.</text>
</comment>
<keyword evidence="4" id="KW-1185">Reference proteome</keyword>
<dbReference type="Gene3D" id="3.40.710.10">
    <property type="entry name" value="DD-peptidase/beta-lactamase superfamily"/>
    <property type="match status" value="1"/>
</dbReference>
<dbReference type="InterPro" id="IPR001466">
    <property type="entry name" value="Beta-lactam-related"/>
</dbReference>
<dbReference type="EMBL" id="JAMLDX010000008">
    <property type="protein sequence ID" value="MCP3731045.1"/>
    <property type="molecule type" value="Genomic_DNA"/>
</dbReference>
<evidence type="ECO:0000256" key="1">
    <source>
        <dbReference type="SAM" id="SignalP"/>
    </source>
</evidence>
<protein>
    <submittedName>
        <fullName evidence="3">Beta-lactamase family protein</fullName>
    </submittedName>
</protein>
<dbReference type="SUPFAM" id="SSF56601">
    <property type="entry name" value="beta-lactamase/transpeptidase-like"/>
    <property type="match status" value="1"/>
</dbReference>
<keyword evidence="1" id="KW-0732">Signal</keyword>
<feature type="domain" description="Beta-lactamase-related" evidence="2">
    <location>
        <begin position="66"/>
        <end position="320"/>
    </location>
</feature>
<dbReference type="Pfam" id="PF00144">
    <property type="entry name" value="Beta-lactamase"/>
    <property type="match status" value="1"/>
</dbReference>
<accession>A0A9X2HR33</accession>
<evidence type="ECO:0000259" key="2">
    <source>
        <dbReference type="Pfam" id="PF00144"/>
    </source>
</evidence>
<dbReference type="Proteomes" id="UP001139451">
    <property type="component" value="Unassembled WGS sequence"/>
</dbReference>
<evidence type="ECO:0000313" key="4">
    <source>
        <dbReference type="Proteomes" id="UP001139451"/>
    </source>
</evidence>
<dbReference type="InterPro" id="IPR050789">
    <property type="entry name" value="Diverse_Enzym_Activities"/>
</dbReference>
<dbReference type="AlphaFoldDB" id="A0A9X2HR33"/>
<feature type="chain" id="PRO_5040923007" evidence="1">
    <location>
        <begin position="24"/>
        <end position="501"/>
    </location>
</feature>
<sequence length="501" mass="54318">MSRRRFGALSFGGAACAALPSWAAGSLAPVDGLARARPEQQGVDAQAVIAFLDDVAANELELHDFMLARGGKVVAQGAWWPYRTDRLHMLHSATKSFAVSGAAIAIDEGRFGLDDKVISFFPGELPANVSDNLAAMRVRDLLSMESGHEFEISGSAWRPIKTSWVAEFLKVPVVHRPGTTFVYSSAVSFMISAIVSKTTGQSLRDYMEPRFFTPLGIGGIEWESGPGGITPGGNGLNARIADLLKLGLLYNQGGMWRGKRILSPQWVKAATAPQVASGEYGYQWWIGPGGAYYALGLFGQLSIVFPQHDAVLALFSAADFSARLLPLVWKHFPSAFDGGRAADGAALAGRLAGARVLPPLRGSNSPLVARINGRTFRAEPNSDGIESLRFDFAGGRCRFTLNDARGTHRVEVGLRDWVEARTTMTGNKLHHQYQPESMAVVAGGTWRDPSTFEMTWQFVETVFRDTVRCRFDGDAMTFKRSVNINSASTALPAVRAVMTKD</sequence>
<proteinExistence type="predicted"/>
<feature type="signal peptide" evidence="1">
    <location>
        <begin position="1"/>
        <end position="23"/>
    </location>
</feature>
<evidence type="ECO:0000313" key="3">
    <source>
        <dbReference type="EMBL" id="MCP3731045.1"/>
    </source>
</evidence>
<dbReference type="PANTHER" id="PTHR43283">
    <property type="entry name" value="BETA-LACTAMASE-RELATED"/>
    <property type="match status" value="1"/>
</dbReference>